<evidence type="ECO:0000256" key="1">
    <source>
        <dbReference type="SAM" id="MobiDB-lite"/>
    </source>
</evidence>
<feature type="domain" description="VWA-like" evidence="2">
    <location>
        <begin position="293"/>
        <end position="419"/>
    </location>
</feature>
<sequence length="434" mass="51008">MGNREELDRMGQKILAQTRTELCLALPFMVPVLDALPCRMDLRTRSVGTDGSELLFHPHYLMTEFIEHPLSLRRCYLHMLFHCLFRQLYAAAAHSDAALWDLSSDIAAESVLDTIRSEAVQRLPSELREEWYCRLKERCGLLSAEKIYAYFEREPLTEEQRERLMREFHRCDHSFWDREGQKKPPAPRSASLPPRASAEDWRRRAKRVRTELETFGKEAGSGGEALEYILRLELKERPLYREFLERFAVLREVAEIDPDSFDYGFYHYGMERYGNMPLIEENEYSEQRRVEELVIAIDTSASCQAVLVQEFLNETAAILSERESFFHKLRIRILECDERVRTDTALTELPELSRYAGQYTVHGGGGTDFRPVFRHVERLRERGELRSLKGLIYFTDGFGRFPERPTDYETAFVFRRDQDFADEKVPNWALRLYL</sequence>
<evidence type="ECO:0000259" key="2">
    <source>
        <dbReference type="Pfam" id="PF09967"/>
    </source>
</evidence>
<protein>
    <recommendedName>
        <fullName evidence="2">VWA-like domain-containing protein</fullName>
    </recommendedName>
</protein>
<proteinExistence type="predicted"/>
<evidence type="ECO:0000313" key="3">
    <source>
        <dbReference type="EMBL" id="MDQ0151560.1"/>
    </source>
</evidence>
<feature type="region of interest" description="Disordered" evidence="1">
    <location>
        <begin position="177"/>
        <end position="200"/>
    </location>
</feature>
<accession>A0AAE3V8I3</accession>
<reference evidence="3" key="1">
    <citation type="submission" date="2023-07" db="EMBL/GenBank/DDBJ databases">
        <title>Genomic Encyclopedia of Type Strains, Phase IV (KMG-IV): sequencing the most valuable type-strain genomes for metagenomic binning, comparative biology and taxonomic classification.</title>
        <authorList>
            <person name="Goeker M."/>
        </authorList>
    </citation>
    <scope>NUCLEOTIDE SEQUENCE</scope>
    <source>
        <strain evidence="3">DSM 19659</strain>
    </source>
</reference>
<dbReference type="EMBL" id="JAUSTO010000001">
    <property type="protein sequence ID" value="MDQ0151560.1"/>
    <property type="molecule type" value="Genomic_DNA"/>
</dbReference>
<keyword evidence="4" id="KW-1185">Reference proteome</keyword>
<dbReference type="AlphaFoldDB" id="A0AAE3V8I3"/>
<comment type="caution">
    <text evidence="3">The sequence shown here is derived from an EMBL/GenBank/DDBJ whole genome shotgun (WGS) entry which is preliminary data.</text>
</comment>
<name>A0AAE3V8I3_9FIRM</name>
<dbReference type="Pfam" id="PF09967">
    <property type="entry name" value="DUF2201"/>
    <property type="match status" value="1"/>
</dbReference>
<dbReference type="PANTHER" id="PTHR38730">
    <property type="entry name" value="SLL7028 PROTEIN"/>
    <property type="match status" value="1"/>
</dbReference>
<dbReference type="Proteomes" id="UP001241537">
    <property type="component" value="Unassembled WGS sequence"/>
</dbReference>
<gene>
    <name evidence="3" type="ORF">J2S20_000234</name>
</gene>
<organism evidence="3 4">
    <name type="scientific">Moryella indoligenes</name>
    <dbReference type="NCBI Taxonomy" id="371674"/>
    <lineage>
        <taxon>Bacteria</taxon>
        <taxon>Bacillati</taxon>
        <taxon>Bacillota</taxon>
        <taxon>Clostridia</taxon>
        <taxon>Lachnospirales</taxon>
        <taxon>Lachnospiraceae</taxon>
        <taxon>Moryella</taxon>
    </lineage>
</organism>
<dbReference type="RefSeq" id="WP_106612025.1">
    <property type="nucleotide sequence ID" value="NZ_JAUSTO010000001.1"/>
</dbReference>
<dbReference type="PANTHER" id="PTHR38730:SF1">
    <property type="entry name" value="SLL7028 PROTEIN"/>
    <property type="match status" value="1"/>
</dbReference>
<dbReference type="InterPro" id="IPR018698">
    <property type="entry name" value="VWA-like_dom"/>
</dbReference>
<evidence type="ECO:0000313" key="4">
    <source>
        <dbReference type="Proteomes" id="UP001241537"/>
    </source>
</evidence>